<evidence type="ECO:0000256" key="3">
    <source>
        <dbReference type="ARBA" id="ARBA00022475"/>
    </source>
</evidence>
<dbReference type="RefSeq" id="WP_189632945.1">
    <property type="nucleotide sequence ID" value="NZ_BMYQ01000002.1"/>
</dbReference>
<dbReference type="PANTHER" id="PTHR30065:SF8">
    <property type="entry name" value="FLAGELLAR BIOSYNTHETIC PROTEIN FLIR"/>
    <property type="match status" value="1"/>
</dbReference>
<accession>A0A918IQM0</accession>
<dbReference type="GO" id="GO:0006605">
    <property type="term" value="P:protein targeting"/>
    <property type="evidence" value="ECO:0007669"/>
    <property type="project" value="InterPro"/>
</dbReference>
<dbReference type="AlphaFoldDB" id="A0A918IQM0"/>
<name>A0A918IQM0_9RHOB</name>
<feature type="transmembrane region" description="Helical" evidence="7">
    <location>
        <begin position="20"/>
        <end position="39"/>
    </location>
</feature>
<dbReference type="EMBL" id="BMYQ01000002">
    <property type="protein sequence ID" value="GGW25770.1"/>
    <property type="molecule type" value="Genomic_DNA"/>
</dbReference>
<evidence type="ECO:0000256" key="7">
    <source>
        <dbReference type="SAM" id="Phobius"/>
    </source>
</evidence>
<reference evidence="8" key="1">
    <citation type="journal article" date="2014" name="Int. J. Syst. Evol. Microbiol.">
        <title>Complete genome sequence of Corynebacterium casei LMG S-19264T (=DSM 44701T), isolated from a smear-ripened cheese.</title>
        <authorList>
            <consortium name="US DOE Joint Genome Institute (JGI-PGF)"/>
            <person name="Walter F."/>
            <person name="Albersmeier A."/>
            <person name="Kalinowski J."/>
            <person name="Ruckert C."/>
        </authorList>
    </citation>
    <scope>NUCLEOTIDE SEQUENCE</scope>
    <source>
        <strain evidence="8">KCTC 23714</strain>
    </source>
</reference>
<feature type="transmembrane region" description="Helical" evidence="7">
    <location>
        <begin position="179"/>
        <end position="203"/>
    </location>
</feature>
<gene>
    <name evidence="8" type="primary">fliR1</name>
    <name evidence="8" type="ORF">GCM10011452_12130</name>
</gene>
<comment type="subcellular location">
    <subcellularLocation>
        <location evidence="1">Cell membrane</location>
        <topology evidence="1">Multi-pass membrane protein</topology>
    </subcellularLocation>
</comment>
<comment type="similarity">
    <text evidence="2">Belongs to the FliR/MopE/SpaR family.</text>
</comment>
<feature type="transmembrane region" description="Helical" evidence="7">
    <location>
        <begin position="46"/>
        <end position="65"/>
    </location>
</feature>
<dbReference type="Pfam" id="PF01311">
    <property type="entry name" value="Bac_export_1"/>
    <property type="match status" value="1"/>
</dbReference>
<evidence type="ECO:0000313" key="9">
    <source>
        <dbReference type="Proteomes" id="UP000628984"/>
    </source>
</evidence>
<proteinExistence type="inferred from homology"/>
<evidence type="ECO:0000256" key="1">
    <source>
        <dbReference type="ARBA" id="ARBA00004651"/>
    </source>
</evidence>
<keyword evidence="8" id="KW-0282">Flagellum</keyword>
<evidence type="ECO:0000313" key="8">
    <source>
        <dbReference type="EMBL" id="GGW25770.1"/>
    </source>
</evidence>
<keyword evidence="9" id="KW-1185">Reference proteome</keyword>
<keyword evidence="8" id="KW-0966">Cell projection</keyword>
<dbReference type="PRINTS" id="PR00953">
    <property type="entry name" value="TYPE3IMRPROT"/>
</dbReference>
<keyword evidence="3" id="KW-1003">Cell membrane</keyword>
<sequence length="255" mass="26325">MTAALARLTEVSGWGQPVILGWFLVFIRVGGLMAVLPAFGDQIIPARVRLVVTLAFATILAPMVMVPQSDLSFGPILAEAGVGLLFGLSVRFLIFALQTAGMMIAQAISLAQLFGAVGEPQPVLGSLLTLGALAVAVASGLHLRVIELLVLSYDLFPPGVPPHPGDVAQWGTGRAAHCLALAVSLAAPFLAASLLYNIALGIINRAMPQLMVSFIGAPAMTLGGLALFAVAAPLLLNLWQTALAEALSNPLAVPP</sequence>
<keyword evidence="5 7" id="KW-1133">Transmembrane helix</keyword>
<evidence type="ECO:0000256" key="2">
    <source>
        <dbReference type="ARBA" id="ARBA00009772"/>
    </source>
</evidence>
<protein>
    <submittedName>
        <fullName evidence="8">Flagellar biosynthesis protein FliR</fullName>
    </submittedName>
</protein>
<comment type="caution">
    <text evidence="8">The sequence shown here is derived from an EMBL/GenBank/DDBJ whole genome shotgun (WGS) entry which is preliminary data.</text>
</comment>
<evidence type="ECO:0000256" key="5">
    <source>
        <dbReference type="ARBA" id="ARBA00022989"/>
    </source>
</evidence>
<organism evidence="8 9">
    <name type="scientific">Gemmobacter lanyuensis</name>
    <dbReference type="NCBI Taxonomy" id="1054497"/>
    <lineage>
        <taxon>Bacteria</taxon>
        <taxon>Pseudomonadati</taxon>
        <taxon>Pseudomonadota</taxon>
        <taxon>Alphaproteobacteria</taxon>
        <taxon>Rhodobacterales</taxon>
        <taxon>Paracoccaceae</taxon>
        <taxon>Gemmobacter</taxon>
    </lineage>
</organism>
<feature type="transmembrane region" description="Helical" evidence="7">
    <location>
        <begin position="210"/>
        <end position="236"/>
    </location>
</feature>
<dbReference type="PANTHER" id="PTHR30065">
    <property type="entry name" value="FLAGELLAR BIOSYNTHETIC PROTEIN FLIR"/>
    <property type="match status" value="1"/>
</dbReference>
<keyword evidence="6 7" id="KW-0472">Membrane</keyword>
<dbReference type="GO" id="GO:0005886">
    <property type="term" value="C:plasma membrane"/>
    <property type="evidence" value="ECO:0007669"/>
    <property type="project" value="UniProtKB-SubCell"/>
</dbReference>
<dbReference type="Proteomes" id="UP000628984">
    <property type="component" value="Unassembled WGS sequence"/>
</dbReference>
<keyword evidence="8" id="KW-0969">Cilium</keyword>
<keyword evidence="4 7" id="KW-0812">Transmembrane</keyword>
<reference evidence="8" key="2">
    <citation type="submission" date="2020-09" db="EMBL/GenBank/DDBJ databases">
        <authorList>
            <person name="Sun Q."/>
            <person name="Kim S."/>
        </authorList>
    </citation>
    <scope>NUCLEOTIDE SEQUENCE</scope>
    <source>
        <strain evidence="8">KCTC 23714</strain>
    </source>
</reference>
<evidence type="ECO:0000256" key="4">
    <source>
        <dbReference type="ARBA" id="ARBA00022692"/>
    </source>
</evidence>
<dbReference type="InterPro" id="IPR002010">
    <property type="entry name" value="T3SS_IM_R"/>
</dbReference>
<feature type="transmembrane region" description="Helical" evidence="7">
    <location>
        <begin position="123"/>
        <end position="143"/>
    </location>
</feature>
<evidence type="ECO:0000256" key="6">
    <source>
        <dbReference type="ARBA" id="ARBA00023136"/>
    </source>
</evidence>